<dbReference type="HOGENOM" id="CLU_1141039_0_0_3"/>
<feature type="signal peptide" evidence="1">
    <location>
        <begin position="1"/>
        <end position="26"/>
    </location>
</feature>
<dbReference type="NCBIfam" id="TIGR04155">
    <property type="entry name" value="cyano_PEP"/>
    <property type="match status" value="1"/>
</dbReference>
<evidence type="ECO:0000313" key="2">
    <source>
        <dbReference type="EMBL" id="EDX76701.1"/>
    </source>
</evidence>
<dbReference type="Proteomes" id="UP000003835">
    <property type="component" value="Unassembled WGS sequence"/>
</dbReference>
<sequence length="243" mass="26496">MKKIVRVLQQIAVASVAVVAANSAEAAIIGSSVRGGYVGQPETNLELQIVDPPPQEIRIINFEREEGDDRINPDPNRDLRAVIEKQALVLPRNLDVLDEFGEETFRPNTTIAKDTLVSSYLFYVNPAGVGQPKFRWHGQIRFDAPVLGILGGFSINWNASNRLLGLENTSYSIGSGLDRRQGDIVNIDNNVLQFDITASAGMEPFRVITSGSPTVSVPEPITILGSGVALGFGVLFRKIKQKQ</sequence>
<organism evidence="2 3">
    <name type="scientific">Coleofasciculus chthonoplastes PCC 7420</name>
    <dbReference type="NCBI Taxonomy" id="118168"/>
    <lineage>
        <taxon>Bacteria</taxon>
        <taxon>Bacillati</taxon>
        <taxon>Cyanobacteriota</taxon>
        <taxon>Cyanophyceae</taxon>
        <taxon>Coleofasciculales</taxon>
        <taxon>Coleofasciculaceae</taxon>
        <taxon>Coleofasciculus</taxon>
    </lineage>
</organism>
<protein>
    <submittedName>
        <fullName evidence="2">PEP-CTERM putative exosortase interaction domain protein</fullName>
    </submittedName>
</protein>
<dbReference type="NCBIfam" id="TIGR02595">
    <property type="entry name" value="PEP_CTERM"/>
    <property type="match status" value="1"/>
</dbReference>
<reference evidence="2 3" key="1">
    <citation type="submission" date="2008-07" db="EMBL/GenBank/DDBJ databases">
        <authorList>
            <person name="Tandeau de Marsac N."/>
            <person name="Ferriera S."/>
            <person name="Johnson J."/>
            <person name="Kravitz S."/>
            <person name="Beeson K."/>
            <person name="Sutton G."/>
            <person name="Rogers Y.-H."/>
            <person name="Friedman R."/>
            <person name="Frazier M."/>
            <person name="Venter J.C."/>
        </authorList>
    </citation>
    <scope>NUCLEOTIDE SEQUENCE [LARGE SCALE GENOMIC DNA]</scope>
    <source>
        <strain evidence="2 3">PCC 7420</strain>
    </source>
</reference>
<dbReference type="RefSeq" id="WP_006099659.1">
    <property type="nucleotide sequence ID" value="NZ_DS989845.1"/>
</dbReference>
<evidence type="ECO:0000313" key="3">
    <source>
        <dbReference type="Proteomes" id="UP000003835"/>
    </source>
</evidence>
<accession>B4VM40</accession>
<dbReference type="OrthoDB" id="459160at2"/>
<evidence type="ECO:0000256" key="1">
    <source>
        <dbReference type="SAM" id="SignalP"/>
    </source>
</evidence>
<keyword evidence="1" id="KW-0732">Signal</keyword>
<dbReference type="InterPro" id="IPR026374">
    <property type="entry name" value="Cyano_PEP"/>
</dbReference>
<proteinExistence type="predicted"/>
<name>B4VM40_9CYAN</name>
<dbReference type="eggNOG" id="ENOG5033VR1">
    <property type="taxonomic scope" value="Bacteria"/>
</dbReference>
<dbReference type="AlphaFoldDB" id="B4VM40"/>
<dbReference type="InterPro" id="IPR013424">
    <property type="entry name" value="Ice-binding_C"/>
</dbReference>
<gene>
    <name evidence="2" type="ORF">MC7420_1704</name>
</gene>
<dbReference type="EMBL" id="DS989845">
    <property type="protein sequence ID" value="EDX76701.1"/>
    <property type="molecule type" value="Genomic_DNA"/>
</dbReference>
<feature type="chain" id="PRO_5002827579" evidence="1">
    <location>
        <begin position="27"/>
        <end position="243"/>
    </location>
</feature>
<keyword evidence="3" id="KW-1185">Reference proteome</keyword>